<gene>
    <name evidence="1" type="ORF">NCTC11842_00503</name>
</gene>
<accession>A0A2X2BZ15</accession>
<protein>
    <submittedName>
        <fullName evidence="1">Uncharacterized protein</fullName>
    </submittedName>
</protein>
<proteinExistence type="predicted"/>
<reference evidence="1 2" key="1">
    <citation type="submission" date="2018-06" db="EMBL/GenBank/DDBJ databases">
        <authorList>
            <consortium name="Pathogen Informatics"/>
            <person name="Doyle S."/>
        </authorList>
    </citation>
    <scope>NUCLEOTIDE SEQUENCE [LARGE SCALE GENOMIC DNA]</scope>
    <source>
        <strain evidence="1 2">NCTC11842</strain>
    </source>
</reference>
<dbReference type="EMBL" id="UAUF01000002">
    <property type="protein sequence ID" value="SPZ00354.1"/>
    <property type="molecule type" value="Genomic_DNA"/>
</dbReference>
<dbReference type="AlphaFoldDB" id="A0A2X2BZ15"/>
<name>A0A2X2BZ15_PSELU</name>
<dbReference type="Proteomes" id="UP000250443">
    <property type="component" value="Unassembled WGS sequence"/>
</dbReference>
<organism evidence="1 2">
    <name type="scientific">Pseudomonas luteola</name>
    <dbReference type="NCBI Taxonomy" id="47886"/>
    <lineage>
        <taxon>Bacteria</taxon>
        <taxon>Pseudomonadati</taxon>
        <taxon>Pseudomonadota</taxon>
        <taxon>Gammaproteobacteria</taxon>
        <taxon>Pseudomonadales</taxon>
        <taxon>Pseudomonadaceae</taxon>
        <taxon>Pseudomonas</taxon>
    </lineage>
</organism>
<evidence type="ECO:0000313" key="2">
    <source>
        <dbReference type="Proteomes" id="UP000250443"/>
    </source>
</evidence>
<evidence type="ECO:0000313" key="1">
    <source>
        <dbReference type="EMBL" id="SPZ00354.1"/>
    </source>
</evidence>
<sequence length="78" mass="8544">MAAATKSLFLIHTIRVVHIGIAVLELIDVALNVPVRVVTNKAMQGPEGILVVRNRIGYIVKREAVVEAKLCEREDVLA</sequence>